<dbReference type="Proteomes" id="UP001058458">
    <property type="component" value="Chromosome"/>
</dbReference>
<accession>A0AB38R4N8</accession>
<dbReference type="RefSeq" id="WP_125010152.1">
    <property type="nucleotide sequence ID" value="NZ_BHZK01000001.1"/>
</dbReference>
<sequence length="59" mass="6491">MKAIEKKQSPDHFSIFFQHLVHHKSRPAGNLNIIGKYLPVKDLAASAENLTVLGAASIH</sequence>
<organism evidence="1 2">
    <name type="scientific">Parageobacillus thermoglucosidasius</name>
    <name type="common">Geobacillus thermoglucosidasius</name>
    <dbReference type="NCBI Taxonomy" id="1426"/>
    <lineage>
        <taxon>Bacteria</taxon>
        <taxon>Bacillati</taxon>
        <taxon>Bacillota</taxon>
        <taxon>Bacilli</taxon>
        <taxon>Bacillales</taxon>
        <taxon>Anoxybacillaceae</taxon>
        <taxon>Parageobacillus</taxon>
    </lineage>
</organism>
<evidence type="ECO:0000313" key="1">
    <source>
        <dbReference type="EMBL" id="UOE77500.1"/>
    </source>
</evidence>
<protein>
    <submittedName>
        <fullName evidence="1">Uncharacterized protein</fullName>
    </submittedName>
</protein>
<name>A0AB38R4N8_PARTM</name>
<gene>
    <name evidence="1" type="ORF">IMI45_06665</name>
</gene>
<reference evidence="1" key="1">
    <citation type="submission" date="2020-10" db="EMBL/GenBank/DDBJ databases">
        <authorList>
            <person name="Delgado J.A."/>
            <person name="Gonzalez J.M."/>
        </authorList>
    </citation>
    <scope>NUCLEOTIDE SEQUENCE</scope>
    <source>
        <strain evidence="1">23.6</strain>
    </source>
</reference>
<dbReference type="AlphaFoldDB" id="A0AB38R4N8"/>
<proteinExistence type="predicted"/>
<dbReference type="EMBL" id="CP063414">
    <property type="protein sequence ID" value="UOE77500.1"/>
    <property type="molecule type" value="Genomic_DNA"/>
</dbReference>
<evidence type="ECO:0000313" key="2">
    <source>
        <dbReference type="Proteomes" id="UP001058458"/>
    </source>
</evidence>